<feature type="region of interest" description="Disordered" evidence="4">
    <location>
        <begin position="201"/>
        <end position="244"/>
    </location>
</feature>
<evidence type="ECO:0000256" key="3">
    <source>
        <dbReference type="ARBA" id="ARBA00022840"/>
    </source>
</evidence>
<dbReference type="Gene3D" id="3.40.50.620">
    <property type="entry name" value="HUPs"/>
    <property type="match status" value="1"/>
</dbReference>
<accession>A0ABQ4YDU4</accession>
<evidence type="ECO:0000256" key="2">
    <source>
        <dbReference type="ARBA" id="ARBA00022741"/>
    </source>
</evidence>
<feature type="domain" description="tRNA synthetases class I catalytic" evidence="5">
    <location>
        <begin position="3"/>
        <end position="30"/>
    </location>
</feature>
<organism evidence="6 7">
    <name type="scientific">Tanacetum coccineum</name>
    <dbReference type="NCBI Taxonomy" id="301880"/>
    <lineage>
        <taxon>Eukaryota</taxon>
        <taxon>Viridiplantae</taxon>
        <taxon>Streptophyta</taxon>
        <taxon>Embryophyta</taxon>
        <taxon>Tracheophyta</taxon>
        <taxon>Spermatophyta</taxon>
        <taxon>Magnoliopsida</taxon>
        <taxon>eudicotyledons</taxon>
        <taxon>Gunneridae</taxon>
        <taxon>Pentapetalae</taxon>
        <taxon>asterids</taxon>
        <taxon>campanulids</taxon>
        <taxon>Asterales</taxon>
        <taxon>Asteraceae</taxon>
        <taxon>Asteroideae</taxon>
        <taxon>Anthemideae</taxon>
        <taxon>Anthemidinae</taxon>
        <taxon>Tanacetum</taxon>
    </lineage>
</organism>
<dbReference type="InterPro" id="IPR014729">
    <property type="entry name" value="Rossmann-like_a/b/a_fold"/>
</dbReference>
<gene>
    <name evidence="6" type="ORF">Tco_0725477</name>
</gene>
<keyword evidence="6" id="KW-0548">Nucleotidyltransferase</keyword>
<proteinExistence type="predicted"/>
<name>A0ABQ4YDU4_9ASTR</name>
<dbReference type="PANTHER" id="PTHR33116:SF78">
    <property type="entry name" value="OS12G0587133 PROTEIN"/>
    <property type="match status" value="1"/>
</dbReference>
<dbReference type="EMBL" id="BQNB010010314">
    <property type="protein sequence ID" value="GJS75596.1"/>
    <property type="molecule type" value="Genomic_DNA"/>
</dbReference>
<evidence type="ECO:0000313" key="7">
    <source>
        <dbReference type="Proteomes" id="UP001151760"/>
    </source>
</evidence>
<protein>
    <submittedName>
        <fullName evidence="6">RNA-directed DNA polymerase, eukaryota, reverse transcriptase zinc-binding domain protein</fullName>
    </submittedName>
</protein>
<dbReference type="Pfam" id="PF01406">
    <property type="entry name" value="tRNA-synt_1e"/>
    <property type="match status" value="1"/>
</dbReference>
<evidence type="ECO:0000256" key="4">
    <source>
        <dbReference type="SAM" id="MobiDB-lite"/>
    </source>
</evidence>
<keyword evidence="2" id="KW-0547">Nucleotide-binding</keyword>
<keyword evidence="3" id="KW-0067">ATP-binding</keyword>
<dbReference type="GO" id="GO:0003964">
    <property type="term" value="F:RNA-directed DNA polymerase activity"/>
    <property type="evidence" value="ECO:0007669"/>
    <property type="project" value="UniProtKB-KW"/>
</dbReference>
<dbReference type="Proteomes" id="UP001151760">
    <property type="component" value="Unassembled WGS sequence"/>
</dbReference>
<dbReference type="PANTHER" id="PTHR33116">
    <property type="entry name" value="REVERSE TRANSCRIPTASE ZINC-BINDING DOMAIN-CONTAINING PROTEIN-RELATED-RELATED"/>
    <property type="match status" value="1"/>
</dbReference>
<evidence type="ECO:0000313" key="6">
    <source>
        <dbReference type="EMBL" id="GJS75596.1"/>
    </source>
</evidence>
<keyword evidence="7" id="KW-1185">Reference proteome</keyword>
<sequence length="244" mass="26865">MVEGKVSLYVCGITAYDYSHMGHGRAYVSFVTTPDAIVTTPTDTIRPPQPAIFEQEVAATVESMEKAARYTSNKYVEAALNSATVVLPYLVPFMNDALIMGEWSLLNAKNLSRILTCFHLSSGLKVNFYKSKLFGIGVTNSEVNSLASTIDCLPSHFPCIYVGLPIGGNMARCANWSILVDKFQKRLSKWKSKSLSFGGRLTHKKTKSQAKSNKTSHGMEKCVKAKPKSKSQIKTEKKGKAKKI</sequence>
<comment type="caution">
    <text evidence="6">The sequence shown here is derived from an EMBL/GenBank/DDBJ whole genome shotgun (WGS) entry which is preliminary data.</text>
</comment>
<keyword evidence="1" id="KW-0436">Ligase</keyword>
<reference evidence="6" key="1">
    <citation type="journal article" date="2022" name="Int. J. Mol. Sci.">
        <title>Draft Genome of Tanacetum Coccineum: Genomic Comparison of Closely Related Tanacetum-Family Plants.</title>
        <authorList>
            <person name="Yamashiro T."/>
            <person name="Shiraishi A."/>
            <person name="Nakayama K."/>
            <person name="Satake H."/>
        </authorList>
    </citation>
    <scope>NUCLEOTIDE SEQUENCE</scope>
</reference>
<keyword evidence="6" id="KW-0808">Transferase</keyword>
<evidence type="ECO:0000256" key="1">
    <source>
        <dbReference type="ARBA" id="ARBA00022598"/>
    </source>
</evidence>
<reference evidence="6" key="2">
    <citation type="submission" date="2022-01" db="EMBL/GenBank/DDBJ databases">
        <authorList>
            <person name="Yamashiro T."/>
            <person name="Shiraishi A."/>
            <person name="Satake H."/>
            <person name="Nakayama K."/>
        </authorList>
    </citation>
    <scope>NUCLEOTIDE SEQUENCE</scope>
</reference>
<keyword evidence="6" id="KW-0695">RNA-directed DNA polymerase</keyword>
<evidence type="ECO:0000259" key="5">
    <source>
        <dbReference type="Pfam" id="PF01406"/>
    </source>
</evidence>
<dbReference type="InterPro" id="IPR032678">
    <property type="entry name" value="tRNA-synt_1_cat_dom"/>
</dbReference>